<dbReference type="EMBL" id="JAHMHS010000007">
    <property type="protein sequence ID" value="KAK1730334.1"/>
    <property type="molecule type" value="Genomic_DNA"/>
</dbReference>
<dbReference type="AlphaFoldDB" id="A0AAD8XN45"/>
<proteinExistence type="predicted"/>
<sequence length="93" mass="10312">MPVACLAFAWHAEVSGLRMIVGPKSSCLGQRSIHCEKRNDMRNRGTNSIIVPEFGYRLPLSSTFRTPLAHQALPKAVDAWFCGTAEHPWSSTN</sequence>
<organism evidence="1 2">
    <name type="scientific">Glomerella acutata</name>
    <name type="common">Colletotrichum acutatum</name>
    <dbReference type="NCBI Taxonomy" id="27357"/>
    <lineage>
        <taxon>Eukaryota</taxon>
        <taxon>Fungi</taxon>
        <taxon>Dikarya</taxon>
        <taxon>Ascomycota</taxon>
        <taxon>Pezizomycotina</taxon>
        <taxon>Sordariomycetes</taxon>
        <taxon>Hypocreomycetidae</taxon>
        <taxon>Glomerellales</taxon>
        <taxon>Glomerellaceae</taxon>
        <taxon>Colletotrichum</taxon>
        <taxon>Colletotrichum acutatum species complex</taxon>
    </lineage>
</organism>
<protein>
    <submittedName>
        <fullName evidence="1">Uncharacterized protein</fullName>
    </submittedName>
</protein>
<evidence type="ECO:0000313" key="1">
    <source>
        <dbReference type="EMBL" id="KAK1730334.1"/>
    </source>
</evidence>
<dbReference type="GeneID" id="85391066"/>
<keyword evidence="2" id="KW-1185">Reference proteome</keyword>
<dbReference type="Proteomes" id="UP001244207">
    <property type="component" value="Unassembled WGS sequence"/>
</dbReference>
<reference evidence="1" key="1">
    <citation type="submission" date="2021-12" db="EMBL/GenBank/DDBJ databases">
        <title>Comparative genomics, transcriptomics and evolutionary studies reveal genomic signatures of adaptation to plant cell wall in hemibiotrophic fungi.</title>
        <authorList>
            <consortium name="DOE Joint Genome Institute"/>
            <person name="Baroncelli R."/>
            <person name="Diaz J.F."/>
            <person name="Benocci T."/>
            <person name="Peng M."/>
            <person name="Battaglia E."/>
            <person name="Haridas S."/>
            <person name="Andreopoulos W."/>
            <person name="Labutti K."/>
            <person name="Pangilinan J."/>
            <person name="Floch G.L."/>
            <person name="Makela M.R."/>
            <person name="Henrissat B."/>
            <person name="Grigoriev I.V."/>
            <person name="Crouch J.A."/>
            <person name="De Vries R.P."/>
            <person name="Sukno S.A."/>
            <person name="Thon M.R."/>
        </authorList>
    </citation>
    <scope>NUCLEOTIDE SEQUENCE</scope>
    <source>
        <strain evidence="1">CBS 112980</strain>
    </source>
</reference>
<name>A0AAD8XN45_GLOAC</name>
<dbReference type="RefSeq" id="XP_060370389.1">
    <property type="nucleotide sequence ID" value="XM_060507167.1"/>
</dbReference>
<accession>A0AAD8XN45</accession>
<evidence type="ECO:0000313" key="2">
    <source>
        <dbReference type="Proteomes" id="UP001244207"/>
    </source>
</evidence>
<gene>
    <name evidence="1" type="ORF">BDZ83DRAFT_602358</name>
</gene>
<comment type="caution">
    <text evidence="1">The sequence shown here is derived from an EMBL/GenBank/DDBJ whole genome shotgun (WGS) entry which is preliminary data.</text>
</comment>